<dbReference type="AlphaFoldDB" id="C0JWM6"/>
<reference evidence="1" key="2">
    <citation type="journal article" date="2009" name="Mol. Biol. Evol.">
        <title>The chloroplast genomes of the green algae Pyramimonas, Monomastix, and Pycnococcus shed new light on the evolutionary history of prasinophytes and the origin of the secondary chloroplasts of euglenids.</title>
        <authorList>
            <person name="Turmel M."/>
            <person name="Gagnon M.C."/>
            <person name="O'Kelly C.J."/>
            <person name="Otis C."/>
            <person name="Lemieux C."/>
        </authorList>
    </citation>
    <scope>NUCLEOTIDE SEQUENCE</scope>
</reference>
<keyword evidence="1" id="KW-0150">Chloroplast</keyword>
<dbReference type="GeneID" id="7441159"/>
<reference evidence="1" key="1">
    <citation type="journal article" date="2006" name="BMC Biol.">
        <title>The complete chloroplast DNA sequence of the green alga Oltmannsiellopsis viridis reveals a distinctive quadripartite architecture in the chloroplast genome of early diverging ulvophytes.</title>
        <authorList>
            <person name="Pombert J.F."/>
            <person name="Lemieux C."/>
            <person name="Turmel M."/>
        </authorList>
    </citation>
    <scope>NUCLEOTIDE SEQUENCE</scope>
</reference>
<keyword evidence="1" id="KW-0934">Plastid</keyword>
<geneLocation type="chloroplast" evidence="1"/>
<evidence type="ECO:0000313" key="1">
    <source>
        <dbReference type="EMBL" id="ACK36934.1"/>
    </source>
</evidence>
<dbReference type="EMBL" id="FJ493497">
    <property type="protein sequence ID" value="ACK36934.1"/>
    <property type="molecule type" value="Genomic_DNA"/>
</dbReference>
<protein>
    <submittedName>
        <fullName evidence="1">Uncharacterized protein orf71</fullName>
    </submittedName>
</protein>
<proteinExistence type="predicted"/>
<name>C0JWM6_MONSK</name>
<dbReference type="RefSeq" id="YP_002601031.1">
    <property type="nucleotide sequence ID" value="NC_012101.1"/>
</dbReference>
<sequence>MNKAHPFETSGPLVLEAFGPPVLSGHKQAQVTETSPRKGRPLALKGEELRSSQGGGLWPFGPLCVYNKVQA</sequence>
<accession>C0JWM6</accession>
<gene>
    <name evidence="1" type="primary">orf71</name>
</gene>
<organism evidence="1">
    <name type="scientific">Monomastix sp. (strain OKE-1)</name>
    <dbReference type="NCBI Taxonomy" id="141716"/>
    <lineage>
        <taxon>Eukaryota</taxon>
        <taxon>Viridiplantae</taxon>
        <taxon>Chlorophyta</taxon>
        <taxon>Mamiellophyceae</taxon>
        <taxon>Monomastigales</taxon>
        <taxon>Monomastigaceae</taxon>
        <taxon>Monomastix</taxon>
    </lineage>
</organism>